<sequence length="292" mass="34097">MDFDNMTLDQFQRQFNTEDACAELIYRFKWPTGYFCPRCNHKYAYLTQTRRLPLYECMSCRHQTSLTTGTMLEGSRTPLRKWLLAIFLLSRTDQGTNAVQLARVIQVTYKTAWLMLHKIRQSLHTADKQNKLTGTVQVNSAVYGRPYNPSVRKHPKEHFLIVGSSINEIGNANILKIQLVQSDNIQYRRITRLDILTFNQLHIDSQAANIACNVGLYSPKRKRPLMKYASLASKWLNQTFHGIGFKHLQIYLDEFCYRFNLTQLHQPIFRNLLNLIFSHTKIYTSHPLSMTS</sequence>
<dbReference type="RefSeq" id="WP_270885671.1">
    <property type="nucleotide sequence ID" value="NZ_JAQFVF010000089.1"/>
</dbReference>
<dbReference type="EMBL" id="JBHSMJ010000025">
    <property type="protein sequence ID" value="MFC5450384.1"/>
    <property type="molecule type" value="Genomic_DNA"/>
</dbReference>
<organism evidence="2 3">
    <name type="scientific">Paenibacillus aestuarii</name>
    <dbReference type="NCBI Taxonomy" id="516965"/>
    <lineage>
        <taxon>Bacteria</taxon>
        <taxon>Bacillati</taxon>
        <taxon>Bacillota</taxon>
        <taxon>Bacilli</taxon>
        <taxon>Bacillales</taxon>
        <taxon>Paenibacillaceae</taxon>
        <taxon>Paenibacillus</taxon>
    </lineage>
</organism>
<keyword evidence="3" id="KW-1185">Reference proteome</keyword>
<reference evidence="3" key="1">
    <citation type="journal article" date="2019" name="Int. J. Syst. Evol. Microbiol.">
        <title>The Global Catalogue of Microorganisms (GCM) 10K type strain sequencing project: providing services to taxonomists for standard genome sequencing and annotation.</title>
        <authorList>
            <consortium name="The Broad Institute Genomics Platform"/>
            <consortium name="The Broad Institute Genome Sequencing Center for Infectious Disease"/>
            <person name="Wu L."/>
            <person name="Ma J."/>
        </authorList>
    </citation>
    <scope>NUCLEOTIDE SEQUENCE [LARGE SCALE GENOMIC DNA]</scope>
    <source>
        <strain evidence="3">KACC 11904</strain>
    </source>
</reference>
<gene>
    <name evidence="2" type="ORF">ACFPOG_19210</name>
</gene>
<dbReference type="InterPro" id="IPR024442">
    <property type="entry name" value="Transposase_Zn_ribbon"/>
</dbReference>
<evidence type="ECO:0000313" key="2">
    <source>
        <dbReference type="EMBL" id="MFC5450384.1"/>
    </source>
</evidence>
<proteinExistence type="predicted"/>
<accession>A0ABW0KAK3</accession>
<evidence type="ECO:0000259" key="1">
    <source>
        <dbReference type="Pfam" id="PF12760"/>
    </source>
</evidence>
<name>A0ABW0KAK3_9BACL</name>
<feature type="domain" description="Transposase zinc-ribbon" evidence="1">
    <location>
        <begin position="17"/>
        <end position="63"/>
    </location>
</feature>
<dbReference type="Pfam" id="PF12760">
    <property type="entry name" value="Zn_ribbon_IS1595"/>
    <property type="match status" value="1"/>
</dbReference>
<evidence type="ECO:0000313" key="3">
    <source>
        <dbReference type="Proteomes" id="UP001596044"/>
    </source>
</evidence>
<comment type="caution">
    <text evidence="2">The sequence shown here is derived from an EMBL/GenBank/DDBJ whole genome shotgun (WGS) entry which is preliminary data.</text>
</comment>
<protein>
    <submittedName>
        <fullName evidence="2">Transposase</fullName>
    </submittedName>
</protein>
<dbReference type="Proteomes" id="UP001596044">
    <property type="component" value="Unassembled WGS sequence"/>
</dbReference>